<evidence type="ECO:0008006" key="4">
    <source>
        <dbReference type="Google" id="ProtNLM"/>
    </source>
</evidence>
<evidence type="ECO:0000313" key="3">
    <source>
        <dbReference type="Proteomes" id="UP001206925"/>
    </source>
</evidence>
<reference evidence="2" key="1">
    <citation type="submission" date="2022-06" db="EMBL/GenBank/DDBJ databases">
        <title>Uncovering the hologenomic basis of an extraordinary plant invasion.</title>
        <authorList>
            <person name="Bieker V.C."/>
            <person name="Martin M.D."/>
            <person name="Gilbert T."/>
            <person name="Hodgins K."/>
            <person name="Battlay P."/>
            <person name="Petersen B."/>
            <person name="Wilson J."/>
        </authorList>
    </citation>
    <scope>NUCLEOTIDE SEQUENCE</scope>
    <source>
        <strain evidence="2">AA19_3_7</strain>
        <tissue evidence="2">Leaf</tissue>
    </source>
</reference>
<dbReference type="Proteomes" id="UP001206925">
    <property type="component" value="Unassembled WGS sequence"/>
</dbReference>
<evidence type="ECO:0000313" key="2">
    <source>
        <dbReference type="EMBL" id="KAI7745814.1"/>
    </source>
</evidence>
<gene>
    <name evidence="2" type="ORF">M8C21_004806</name>
</gene>
<sequence>MKNLYNAMVLFLVVISSTGLVLRTHSNNDQEISMVVDNHNPSTQHMEIIKIYYRWLFKEVEMKMIMVIAVRRNEDEDQTTYICTNANTHT</sequence>
<feature type="chain" id="PRO_5042075322" description="Secreted protein" evidence="1">
    <location>
        <begin position="20"/>
        <end position="90"/>
    </location>
</feature>
<keyword evidence="1" id="KW-0732">Signal</keyword>
<evidence type="ECO:0000256" key="1">
    <source>
        <dbReference type="SAM" id="SignalP"/>
    </source>
</evidence>
<proteinExistence type="predicted"/>
<feature type="signal peptide" evidence="1">
    <location>
        <begin position="1"/>
        <end position="19"/>
    </location>
</feature>
<comment type="caution">
    <text evidence="2">The sequence shown here is derived from an EMBL/GenBank/DDBJ whole genome shotgun (WGS) entry which is preliminary data.</text>
</comment>
<dbReference type="AlphaFoldDB" id="A0AAD5CQ89"/>
<feature type="non-terminal residue" evidence="2">
    <location>
        <position position="1"/>
    </location>
</feature>
<protein>
    <recommendedName>
        <fullName evidence="4">Secreted protein</fullName>
    </recommendedName>
</protein>
<keyword evidence="3" id="KW-1185">Reference proteome</keyword>
<accession>A0AAD5CQ89</accession>
<organism evidence="2 3">
    <name type="scientific">Ambrosia artemisiifolia</name>
    <name type="common">Common ragweed</name>
    <dbReference type="NCBI Taxonomy" id="4212"/>
    <lineage>
        <taxon>Eukaryota</taxon>
        <taxon>Viridiplantae</taxon>
        <taxon>Streptophyta</taxon>
        <taxon>Embryophyta</taxon>
        <taxon>Tracheophyta</taxon>
        <taxon>Spermatophyta</taxon>
        <taxon>Magnoliopsida</taxon>
        <taxon>eudicotyledons</taxon>
        <taxon>Gunneridae</taxon>
        <taxon>Pentapetalae</taxon>
        <taxon>asterids</taxon>
        <taxon>campanulids</taxon>
        <taxon>Asterales</taxon>
        <taxon>Asteraceae</taxon>
        <taxon>Asteroideae</taxon>
        <taxon>Heliantheae alliance</taxon>
        <taxon>Heliantheae</taxon>
        <taxon>Ambrosia</taxon>
    </lineage>
</organism>
<dbReference type="EMBL" id="JAMZMK010007122">
    <property type="protein sequence ID" value="KAI7745814.1"/>
    <property type="molecule type" value="Genomic_DNA"/>
</dbReference>
<name>A0AAD5CQ89_AMBAR</name>